<dbReference type="PATRIC" id="fig|1095743.3.peg.1132"/>
<evidence type="ECO:0000313" key="2">
    <source>
        <dbReference type="Proteomes" id="UP000003345"/>
    </source>
</evidence>
<dbReference type="RefSeq" id="WP_005709031.1">
    <property type="nucleotide sequence ID" value="NZ_AJMU01000055.1"/>
</dbReference>
<dbReference type="AlphaFoldDB" id="I2NI39"/>
<proteinExistence type="predicted"/>
<name>I2NI39_9PAST</name>
<protein>
    <recommendedName>
        <fullName evidence="3">Restriction endonuclease</fullName>
    </recommendedName>
</protein>
<dbReference type="eggNOG" id="ENOG5033T6A">
    <property type="taxonomic scope" value="Bacteria"/>
</dbReference>
<sequence>MELSELKSRIISSFSGSEKDLMDVLQMIEDDRAVYPFNEYEHLIISFIEKKGLTYEQYIDIRTEYINSNPNLWIFEISAPRGFGEKFAQTYVKGKSNKLLSPSKKLDADFKGEYDLWLDGIKIEVKASRAVDSDSDEPLYIKALSSNTHKRFLMNFQQLKPQCCDVFIWLAVFRDEIILWVLNSDEVASHELFSKGQHRGNHGNEGQLHIKNDNINLFDKYKLIDNDIEKAIKDAVARKGKS</sequence>
<dbReference type="OrthoDB" id="3010398at2"/>
<dbReference type="EMBL" id="AJMU01000055">
    <property type="protein sequence ID" value="EIG25500.1"/>
    <property type="molecule type" value="Genomic_DNA"/>
</dbReference>
<organism evidence="1 2">
    <name type="scientific">Haemophilus paraphrohaemolyticus HK411</name>
    <dbReference type="NCBI Taxonomy" id="1095743"/>
    <lineage>
        <taxon>Bacteria</taxon>
        <taxon>Pseudomonadati</taxon>
        <taxon>Pseudomonadota</taxon>
        <taxon>Gammaproteobacteria</taxon>
        <taxon>Pasteurellales</taxon>
        <taxon>Pasteurellaceae</taxon>
        <taxon>Haemophilus</taxon>
    </lineage>
</organism>
<evidence type="ECO:0000313" key="1">
    <source>
        <dbReference type="EMBL" id="EIG25500.1"/>
    </source>
</evidence>
<dbReference type="Proteomes" id="UP000003345">
    <property type="component" value="Unassembled WGS sequence"/>
</dbReference>
<evidence type="ECO:0008006" key="3">
    <source>
        <dbReference type="Google" id="ProtNLM"/>
    </source>
</evidence>
<accession>I2NI39</accession>
<comment type="caution">
    <text evidence="1">The sequence shown here is derived from an EMBL/GenBank/DDBJ whole genome shotgun (WGS) entry which is preliminary data.</text>
</comment>
<reference evidence="1 2" key="1">
    <citation type="submission" date="2012-04" db="EMBL/GenBank/DDBJ databases">
        <authorList>
            <person name="Harkins D.M."/>
            <person name="Madupu R."/>
            <person name="Durkin A.S."/>
            <person name="Torralba M."/>
            <person name="Methe B."/>
            <person name="Sutton G.G."/>
            <person name="Nelson K.E."/>
        </authorList>
    </citation>
    <scope>NUCLEOTIDE SEQUENCE [LARGE SCALE GENOMIC DNA]</scope>
    <source>
        <strain evidence="1 2">HK411</strain>
    </source>
</reference>
<gene>
    <name evidence="1" type="ORF">HMPREF1054_1383</name>
</gene>